<dbReference type="InterPro" id="IPR032710">
    <property type="entry name" value="NTF2-like_dom_sf"/>
</dbReference>
<dbReference type="InterPro" id="IPR000391">
    <property type="entry name" value="Rng_hydr_dOase-bsu"/>
</dbReference>
<dbReference type="GO" id="GO:0019380">
    <property type="term" value="P:3-phenylpropionate catabolic process"/>
    <property type="evidence" value="ECO:0007669"/>
    <property type="project" value="TreeGrafter"/>
</dbReference>
<dbReference type="Pfam" id="PF00866">
    <property type="entry name" value="Ring_hydroxyl_B"/>
    <property type="match status" value="1"/>
</dbReference>
<name>A0A402CKZ0_RHOWR</name>
<organism evidence="3 4">
    <name type="scientific">Rhodococcus wratislaviensis</name>
    <name type="common">Tsukamurella wratislaviensis</name>
    <dbReference type="NCBI Taxonomy" id="44752"/>
    <lineage>
        <taxon>Bacteria</taxon>
        <taxon>Bacillati</taxon>
        <taxon>Actinomycetota</taxon>
        <taxon>Actinomycetes</taxon>
        <taxon>Mycobacteriales</taxon>
        <taxon>Nocardiaceae</taxon>
        <taxon>Rhodococcus</taxon>
    </lineage>
</organism>
<gene>
    <name evidence="3" type="ORF">Rhow_008551</name>
</gene>
<reference evidence="3 4" key="1">
    <citation type="submission" date="2018-11" db="EMBL/GenBank/DDBJ databases">
        <title>Microbial catabolism of amino acid.</title>
        <authorList>
            <person name="Hibi M."/>
            <person name="Ogawa J."/>
        </authorList>
    </citation>
    <scope>NUCLEOTIDE SEQUENCE [LARGE SCALE GENOMIC DNA]</scope>
    <source>
        <strain evidence="3 4">C31-06</strain>
    </source>
</reference>
<keyword evidence="3" id="KW-0223">Dioxygenase</keyword>
<sequence>MMTTFLVTPPREANATVDWTADEQHRLEQFYYYEAALLDSRKYDEWLALFSDDCRYWMPIRQNLATNDFDKEFTTRNDIALFDDDKAILTMRAEKLKTGYAWAEEPPSRTRHNYNNIRVLAIEDDEIIVEVNFSLYRSKHESEVDWWVGRRVDVLRRDGHGKTEIIDRSIYLDQTVVTAKNLSVFF</sequence>
<dbReference type="PANTHER" id="PTHR41534">
    <property type="entry name" value="BLR3401 PROTEIN"/>
    <property type="match status" value="1"/>
</dbReference>
<evidence type="ECO:0000313" key="3">
    <source>
        <dbReference type="EMBL" id="GCE44253.1"/>
    </source>
</evidence>
<dbReference type="GO" id="GO:0051213">
    <property type="term" value="F:dioxygenase activity"/>
    <property type="evidence" value="ECO:0007669"/>
    <property type="project" value="UniProtKB-KW"/>
</dbReference>
<evidence type="ECO:0000256" key="1">
    <source>
        <dbReference type="ARBA" id="ARBA00009570"/>
    </source>
</evidence>
<dbReference type="Proteomes" id="UP000287519">
    <property type="component" value="Unassembled WGS sequence"/>
</dbReference>
<accession>A0A402CKZ0</accession>
<dbReference type="Gene3D" id="3.10.450.50">
    <property type="match status" value="1"/>
</dbReference>
<dbReference type="SUPFAM" id="SSF54427">
    <property type="entry name" value="NTF2-like"/>
    <property type="match status" value="1"/>
</dbReference>
<comment type="caution">
    <text evidence="3">The sequence shown here is derived from an EMBL/GenBank/DDBJ whole genome shotgun (WGS) entry which is preliminary data.</text>
</comment>
<evidence type="ECO:0000313" key="4">
    <source>
        <dbReference type="Proteomes" id="UP000287519"/>
    </source>
</evidence>
<comment type="similarity">
    <text evidence="1">Belongs to the bacterial ring-hydroxylating dioxygenase beta subunit family.</text>
</comment>
<proteinExistence type="inferred from homology"/>
<dbReference type="PANTHER" id="PTHR41534:SF2">
    <property type="entry name" value="3-PHENYLPROPIONATE_CINNAMIC ACID DIOXYGENASE SUBUNIT BETA"/>
    <property type="match status" value="1"/>
</dbReference>
<dbReference type="AlphaFoldDB" id="A0A402CKZ0"/>
<dbReference type="EMBL" id="BHYM01000089">
    <property type="protein sequence ID" value="GCE44253.1"/>
    <property type="molecule type" value="Genomic_DNA"/>
</dbReference>
<protein>
    <submittedName>
        <fullName evidence="3">Small subunit naph/bph dioxygenase</fullName>
    </submittedName>
</protein>
<dbReference type="CDD" id="cd00667">
    <property type="entry name" value="ring_hydroxylating_dioxygenases_beta"/>
    <property type="match status" value="1"/>
</dbReference>
<evidence type="ECO:0000256" key="2">
    <source>
        <dbReference type="ARBA" id="ARBA00023002"/>
    </source>
</evidence>
<keyword evidence="2" id="KW-0560">Oxidoreductase</keyword>
<dbReference type="NCBIfam" id="NF007479">
    <property type="entry name" value="PRK10069.1"/>
    <property type="match status" value="1"/>
</dbReference>
<keyword evidence="4" id="KW-1185">Reference proteome</keyword>